<dbReference type="InterPro" id="IPR036569">
    <property type="entry name" value="RpiB_LacA_LacB_sf"/>
</dbReference>
<feature type="transmembrane region" description="Helical" evidence="7">
    <location>
        <begin position="137"/>
        <end position="170"/>
    </location>
</feature>
<feature type="transmembrane region" description="Helical" evidence="7">
    <location>
        <begin position="305"/>
        <end position="329"/>
    </location>
</feature>
<evidence type="ECO:0000256" key="1">
    <source>
        <dbReference type="ARBA" id="ARBA00004429"/>
    </source>
</evidence>
<evidence type="ECO:0000313" key="10">
    <source>
        <dbReference type="Proteomes" id="UP001165080"/>
    </source>
</evidence>
<feature type="transmembrane region" description="Helical" evidence="7">
    <location>
        <begin position="376"/>
        <end position="392"/>
    </location>
</feature>
<dbReference type="InterPro" id="IPR003500">
    <property type="entry name" value="RpiB_LacA_LacB"/>
</dbReference>
<evidence type="ECO:0000313" key="9">
    <source>
        <dbReference type="EMBL" id="GLC62999.1"/>
    </source>
</evidence>
<evidence type="ECO:0000259" key="8">
    <source>
        <dbReference type="Pfam" id="PF06808"/>
    </source>
</evidence>
<accession>A0A9W6FB31</accession>
<feature type="transmembrane region" description="Helical" evidence="7">
    <location>
        <begin position="81"/>
        <end position="101"/>
    </location>
</feature>
<feature type="transmembrane region" description="Helical" evidence="7">
    <location>
        <begin position="529"/>
        <end position="550"/>
    </location>
</feature>
<dbReference type="GO" id="GO:0016853">
    <property type="term" value="F:isomerase activity"/>
    <property type="evidence" value="ECO:0007669"/>
    <property type="project" value="InterPro"/>
</dbReference>
<feature type="transmembrane region" description="Helical" evidence="7">
    <location>
        <begin position="494"/>
        <end position="517"/>
    </location>
</feature>
<keyword evidence="5 7" id="KW-1133">Transmembrane helix</keyword>
<feature type="transmembrane region" description="Helical" evidence="7">
    <location>
        <begin position="182"/>
        <end position="204"/>
    </location>
</feature>
<dbReference type="Gene3D" id="3.40.1400.10">
    <property type="entry name" value="Sugar-phosphate isomerase, RpiB/LacA/LacB"/>
    <property type="match status" value="1"/>
</dbReference>
<feature type="transmembrane region" description="Helical" evidence="7">
    <location>
        <begin position="43"/>
        <end position="60"/>
    </location>
</feature>
<comment type="caution">
    <text evidence="9">The sequence shown here is derived from an EMBL/GenBank/DDBJ whole genome shotgun (WGS) entry which is preliminary data.</text>
</comment>
<keyword evidence="3" id="KW-0997">Cell inner membrane</keyword>
<evidence type="ECO:0000256" key="3">
    <source>
        <dbReference type="ARBA" id="ARBA00022519"/>
    </source>
</evidence>
<proteinExistence type="predicted"/>
<dbReference type="InterPro" id="IPR010656">
    <property type="entry name" value="DctM"/>
</dbReference>
<feature type="domain" description="TRAP C4-dicarboxylate transport system permease DctM subunit" evidence="8">
    <location>
        <begin position="143"/>
        <end position="549"/>
    </location>
</feature>
<dbReference type="GO" id="GO:0022857">
    <property type="term" value="F:transmembrane transporter activity"/>
    <property type="evidence" value="ECO:0007669"/>
    <property type="project" value="TreeGrafter"/>
</dbReference>
<sequence length="685" mass="73411">MMRKLLEIVCVLLLAALIAVPFIQIIAREVIGSAIVGAEELTRFLLICTVFAAYPLVTASHENIVMSELLDNLPGRLRSSLRFVIVAAGLATCGFLAFVAFQNISGNMRGATPTLKIPFWIFMAAKAQFWPWVGGAVMGIALIIIFLALFILGFPVVYAILIPAIGYVLIEGLPLGLLTQRVTYALDSFPLVAVPIFIFVGNLMNSAGVTDRIFRFADTLVGRLPGGLAQVNIFSSLIFSGMSGAALADVGGLGRIEIAAMRKRGFSAPFAGAVTAASAVVGPIFPPSIPLIVYGSVTSVSIVQLLLAGIVPALICIVLLMITAAILAIVHKMPRADRAPTLREIGADFLPALPALFAPVLMISGMLLGLFTPTEAAAVTVAYVLLISGLFYRELTWPHLWNAMLMTVRSTSAILIIVAVASLFGWILAVEQIPQDFARWILQFADSPMALLIIANLIFFIAGMFLDSTTATLLVVPVIAPPLVLAGVDPVHLGIIVIFNLMLGLLTPPMGLSLFLVCDIAKITLRQLLRALLPFYVPLLMTLAIITFHADLATVVAHIRKLGHEVEDVGSHDDQPVDFPDIAQLVTGAVADGRAERGLLVCGTGVGASIAANKVKGIRAAVCHDIHSAHQCVEHDDVNVMCIGAQIVGPWLALDLIDSYLKAEFSTDEDFRRRVEKLHKMDAER</sequence>
<dbReference type="NCBIfam" id="TIGR00786">
    <property type="entry name" value="dctM"/>
    <property type="match status" value="1"/>
</dbReference>
<dbReference type="SUPFAM" id="SSF89623">
    <property type="entry name" value="Ribose/Galactose isomerase RpiB/AlsB"/>
    <property type="match status" value="1"/>
</dbReference>
<evidence type="ECO:0000256" key="2">
    <source>
        <dbReference type="ARBA" id="ARBA00022475"/>
    </source>
</evidence>
<keyword evidence="6 7" id="KW-0472">Membrane</keyword>
<feature type="transmembrane region" description="Helical" evidence="7">
    <location>
        <begin position="349"/>
        <end position="370"/>
    </location>
</feature>
<keyword evidence="4 7" id="KW-0812">Transmembrane</keyword>
<gene>
    <name evidence="9" type="primary">PLESTB004151</name>
    <name evidence="9" type="ORF">PLESTB_001969700</name>
</gene>
<dbReference type="AlphaFoldDB" id="A0A9W6FB31"/>
<dbReference type="NCBIfam" id="NF004051">
    <property type="entry name" value="PRK05571.1"/>
    <property type="match status" value="1"/>
</dbReference>
<dbReference type="GO" id="GO:0005975">
    <property type="term" value="P:carbohydrate metabolic process"/>
    <property type="evidence" value="ECO:0007669"/>
    <property type="project" value="InterPro"/>
</dbReference>
<dbReference type="Proteomes" id="UP001165080">
    <property type="component" value="Unassembled WGS sequence"/>
</dbReference>
<feature type="transmembrane region" description="Helical" evidence="7">
    <location>
        <begin position="471"/>
        <end position="488"/>
    </location>
</feature>
<reference evidence="9 10" key="1">
    <citation type="journal article" date="2023" name="Commun. Biol.">
        <title>Reorganization of the ancestral sex-determining regions during the evolution of trioecy in Pleodorina starrii.</title>
        <authorList>
            <person name="Takahashi K."/>
            <person name="Suzuki S."/>
            <person name="Kawai-Toyooka H."/>
            <person name="Yamamoto K."/>
            <person name="Hamaji T."/>
            <person name="Ootsuki R."/>
            <person name="Yamaguchi H."/>
            <person name="Kawachi M."/>
            <person name="Higashiyama T."/>
            <person name="Nozaki H."/>
        </authorList>
    </citation>
    <scope>NUCLEOTIDE SEQUENCE [LARGE SCALE GENOMIC DNA]</scope>
    <source>
        <strain evidence="9 10">NIES-4479</strain>
    </source>
</reference>
<dbReference type="NCBIfam" id="TIGR00689">
    <property type="entry name" value="rpiB_lacA_lacB"/>
    <property type="match status" value="1"/>
</dbReference>
<evidence type="ECO:0000256" key="7">
    <source>
        <dbReference type="SAM" id="Phobius"/>
    </source>
</evidence>
<organism evidence="9 10">
    <name type="scientific">Pleodorina starrii</name>
    <dbReference type="NCBI Taxonomy" id="330485"/>
    <lineage>
        <taxon>Eukaryota</taxon>
        <taxon>Viridiplantae</taxon>
        <taxon>Chlorophyta</taxon>
        <taxon>core chlorophytes</taxon>
        <taxon>Chlorophyceae</taxon>
        <taxon>CS clade</taxon>
        <taxon>Chlamydomonadales</taxon>
        <taxon>Volvocaceae</taxon>
        <taxon>Pleodorina</taxon>
    </lineage>
</organism>
<dbReference type="GO" id="GO:0005886">
    <property type="term" value="C:plasma membrane"/>
    <property type="evidence" value="ECO:0007669"/>
    <property type="project" value="UniProtKB-SubCell"/>
</dbReference>
<evidence type="ECO:0000256" key="4">
    <source>
        <dbReference type="ARBA" id="ARBA00022692"/>
    </source>
</evidence>
<dbReference type="Pfam" id="PF06808">
    <property type="entry name" value="DctM"/>
    <property type="match status" value="1"/>
</dbReference>
<protein>
    <recommendedName>
        <fullName evidence="8">TRAP C4-dicarboxylate transport system permease DctM subunit domain-containing protein</fullName>
    </recommendedName>
</protein>
<dbReference type="PANTHER" id="PTHR33362:SF3">
    <property type="entry name" value="SIALIC ACID TRAP TRANSPORTER PERMEASE PROTEIN SIAT"/>
    <property type="match status" value="1"/>
</dbReference>
<dbReference type="PANTHER" id="PTHR33362">
    <property type="entry name" value="SIALIC ACID TRAP TRANSPORTER PERMEASE PROTEIN SIAT-RELATED"/>
    <property type="match status" value="1"/>
</dbReference>
<keyword evidence="2" id="KW-1003">Cell membrane</keyword>
<keyword evidence="10" id="KW-1185">Reference proteome</keyword>
<name>A0A9W6FB31_9CHLO</name>
<comment type="subcellular location">
    <subcellularLocation>
        <location evidence="1">Cell inner membrane</location>
        <topology evidence="1">Multi-pass membrane protein</topology>
    </subcellularLocation>
</comment>
<feature type="transmembrane region" description="Helical" evidence="7">
    <location>
        <begin position="266"/>
        <end position="285"/>
    </location>
</feature>
<evidence type="ECO:0000256" key="5">
    <source>
        <dbReference type="ARBA" id="ARBA00022989"/>
    </source>
</evidence>
<evidence type="ECO:0000256" key="6">
    <source>
        <dbReference type="ARBA" id="ARBA00023136"/>
    </source>
</evidence>
<feature type="transmembrane region" description="Helical" evidence="7">
    <location>
        <begin position="413"/>
        <end position="429"/>
    </location>
</feature>
<dbReference type="InterPro" id="IPR004681">
    <property type="entry name" value="TRAP_DctM"/>
</dbReference>
<dbReference type="EMBL" id="BRXU01000080">
    <property type="protein sequence ID" value="GLC62999.1"/>
    <property type="molecule type" value="Genomic_DNA"/>
</dbReference>
<feature type="transmembrane region" description="Helical" evidence="7">
    <location>
        <begin position="449"/>
        <end position="466"/>
    </location>
</feature>
<dbReference type="Pfam" id="PF02502">
    <property type="entry name" value="LacAB_rpiB"/>
    <property type="match status" value="1"/>
</dbReference>